<protein>
    <submittedName>
        <fullName evidence="1">Uncharacterized protein</fullName>
    </submittedName>
</protein>
<comment type="caution">
    <text evidence="1">The sequence shown here is derived from an EMBL/GenBank/DDBJ whole genome shotgun (WGS) entry which is preliminary data.</text>
</comment>
<dbReference type="AlphaFoldDB" id="A0A402C5C8"/>
<evidence type="ECO:0000313" key="2">
    <source>
        <dbReference type="Proteomes" id="UP000287519"/>
    </source>
</evidence>
<dbReference type="EMBL" id="BHYM01000022">
    <property type="protein sequence ID" value="GCE38799.1"/>
    <property type="molecule type" value="Genomic_DNA"/>
</dbReference>
<accession>A0A402C5C8</accession>
<reference evidence="1 2" key="1">
    <citation type="submission" date="2018-11" db="EMBL/GenBank/DDBJ databases">
        <title>Microbial catabolism of amino acid.</title>
        <authorList>
            <person name="Hibi M."/>
            <person name="Ogawa J."/>
        </authorList>
    </citation>
    <scope>NUCLEOTIDE SEQUENCE [LARGE SCALE GENOMIC DNA]</scope>
    <source>
        <strain evidence="1 2">C31-06</strain>
    </source>
</reference>
<proteinExistence type="predicted"/>
<dbReference type="Proteomes" id="UP000287519">
    <property type="component" value="Unassembled WGS sequence"/>
</dbReference>
<keyword evidence="2" id="KW-1185">Reference proteome</keyword>
<name>A0A402C5C8_RHOWR</name>
<sequence length="90" mass="9861">MRDTNSHRTREAPAGLNWFRYRGVLRVAALVLGTAALMARNVNSREVPVLMVLLSDRHRLAGDGVGLEDLQASRVARSPTAHVSADVGWQ</sequence>
<evidence type="ECO:0000313" key="1">
    <source>
        <dbReference type="EMBL" id="GCE38799.1"/>
    </source>
</evidence>
<organism evidence="1 2">
    <name type="scientific">Rhodococcus wratislaviensis</name>
    <name type="common">Tsukamurella wratislaviensis</name>
    <dbReference type="NCBI Taxonomy" id="44752"/>
    <lineage>
        <taxon>Bacteria</taxon>
        <taxon>Bacillati</taxon>
        <taxon>Actinomycetota</taxon>
        <taxon>Actinomycetes</taxon>
        <taxon>Mycobacteriales</taxon>
        <taxon>Nocardiaceae</taxon>
        <taxon>Rhodococcus</taxon>
    </lineage>
</organism>
<gene>
    <name evidence="1" type="ORF">Rhow_002323</name>
</gene>